<organism evidence="3 4">
    <name type="scientific">Marasmiellus scandens</name>
    <dbReference type="NCBI Taxonomy" id="2682957"/>
    <lineage>
        <taxon>Eukaryota</taxon>
        <taxon>Fungi</taxon>
        <taxon>Dikarya</taxon>
        <taxon>Basidiomycota</taxon>
        <taxon>Agaricomycotina</taxon>
        <taxon>Agaricomycetes</taxon>
        <taxon>Agaricomycetidae</taxon>
        <taxon>Agaricales</taxon>
        <taxon>Marasmiineae</taxon>
        <taxon>Omphalotaceae</taxon>
        <taxon>Marasmiellus</taxon>
    </lineage>
</organism>
<evidence type="ECO:0000313" key="4">
    <source>
        <dbReference type="Proteomes" id="UP001498398"/>
    </source>
</evidence>
<name>A0ABR1JPW9_9AGAR</name>
<accession>A0ABR1JPW9</accession>
<evidence type="ECO:0000313" key="3">
    <source>
        <dbReference type="EMBL" id="KAK7465413.1"/>
    </source>
</evidence>
<protein>
    <recommendedName>
        <fullName evidence="2">F-box domain-containing protein</fullName>
    </recommendedName>
</protein>
<dbReference type="InterPro" id="IPR036047">
    <property type="entry name" value="F-box-like_dom_sf"/>
</dbReference>
<evidence type="ECO:0000259" key="2">
    <source>
        <dbReference type="Pfam" id="PF12937"/>
    </source>
</evidence>
<dbReference type="InterPro" id="IPR032675">
    <property type="entry name" value="LRR_dom_sf"/>
</dbReference>
<feature type="domain" description="F-box" evidence="2">
    <location>
        <begin position="90"/>
        <end position="144"/>
    </location>
</feature>
<gene>
    <name evidence="3" type="ORF">VKT23_005391</name>
</gene>
<proteinExistence type="predicted"/>
<feature type="region of interest" description="Disordered" evidence="1">
    <location>
        <begin position="487"/>
        <end position="533"/>
    </location>
</feature>
<evidence type="ECO:0000256" key="1">
    <source>
        <dbReference type="SAM" id="MobiDB-lite"/>
    </source>
</evidence>
<comment type="caution">
    <text evidence="3">The sequence shown here is derived from an EMBL/GenBank/DDBJ whole genome shotgun (WGS) entry which is preliminary data.</text>
</comment>
<dbReference type="Gene3D" id="3.80.10.10">
    <property type="entry name" value="Ribonuclease Inhibitor"/>
    <property type="match status" value="1"/>
</dbReference>
<dbReference type="Gene3D" id="1.20.1280.50">
    <property type="match status" value="1"/>
</dbReference>
<dbReference type="EMBL" id="JBANRG010000006">
    <property type="protein sequence ID" value="KAK7465413.1"/>
    <property type="molecule type" value="Genomic_DNA"/>
</dbReference>
<dbReference type="InterPro" id="IPR001810">
    <property type="entry name" value="F-box_dom"/>
</dbReference>
<dbReference type="SUPFAM" id="SSF81383">
    <property type="entry name" value="F-box domain"/>
    <property type="match status" value="1"/>
</dbReference>
<dbReference type="SUPFAM" id="SSF52047">
    <property type="entry name" value="RNI-like"/>
    <property type="match status" value="1"/>
</dbReference>
<sequence length="615" mass="70897">MSSEAPNFVRPPPYDKVVHERIQMTLGNWKPHVLTQEEFDDIRNECRRRRQYLVEFEARADGVPPHEYQRILWASRLDHDIRYYRIFRVNDLPPEILSNILRFVVWSAPEPSFGILWRLQLTWVCRHWRYIAINDPTLWNAIWFRDQPPFERSLTFVQRSRNSAMDIRINDNPREPYTYEEVEQLLDRLTPVVSNIRMLIVLFTEWNSILSILRWLDRWGPRVPLAMERLEIHRLGSPYQWPSHNWMPSMHTVSLYPLFGGKYIPSLTYITLNALHVDWDNTSFENLTTLDIRRIPLELCPTMTRFREMLASCPKLDKLSIDGAGPSDRPNARHDKEPILLSSLRTLVLANFTVQFLHSIITHIAAPNVRDLTLMNFVTVDYTPFYAYITNKFPQVRLLTLYTVQCKAEGIDAVIDCLDSFPHLTYLRIAGLEKDFLGLFLYDVVTKEPHPELSEPVKTDVFEMRLQNPLRTSSSTTSALDPASALISTSSSSSTSTTISATSSNSSVDDSDAESTSDNDTDESTTPAPQIAPRAVGPCANVIEVQRIDALLFTSWVEARKRVGVPVAKVYMTGEMCKQLRDAEMFKRCQEAIEDIQVVSLGSKTVEEDLLLEWD</sequence>
<dbReference type="Pfam" id="PF12937">
    <property type="entry name" value="F-box-like"/>
    <property type="match status" value="1"/>
</dbReference>
<feature type="compositionally biased region" description="Low complexity" evidence="1">
    <location>
        <begin position="487"/>
        <end position="508"/>
    </location>
</feature>
<keyword evidence="4" id="KW-1185">Reference proteome</keyword>
<feature type="compositionally biased region" description="Acidic residues" evidence="1">
    <location>
        <begin position="509"/>
        <end position="523"/>
    </location>
</feature>
<dbReference type="Proteomes" id="UP001498398">
    <property type="component" value="Unassembled WGS sequence"/>
</dbReference>
<reference evidence="3 4" key="1">
    <citation type="submission" date="2024-01" db="EMBL/GenBank/DDBJ databases">
        <title>A draft genome for the cacao thread blight pathogen Marasmiellus scandens.</title>
        <authorList>
            <person name="Baruah I.K."/>
            <person name="Leung J."/>
            <person name="Bukari Y."/>
            <person name="Amoako-Attah I."/>
            <person name="Meinhardt L.W."/>
            <person name="Bailey B.A."/>
            <person name="Cohen S.P."/>
        </authorList>
    </citation>
    <scope>NUCLEOTIDE SEQUENCE [LARGE SCALE GENOMIC DNA]</scope>
    <source>
        <strain evidence="3 4">GH-19</strain>
    </source>
</reference>